<dbReference type="EMBL" id="JAKKPZ010000358">
    <property type="protein sequence ID" value="KAI1695991.1"/>
    <property type="molecule type" value="Genomic_DNA"/>
</dbReference>
<keyword evidence="2" id="KW-1185">Reference proteome</keyword>
<reference evidence="1" key="1">
    <citation type="submission" date="2022-01" db="EMBL/GenBank/DDBJ databases">
        <title>Genome Sequence Resource for Two Populations of Ditylenchus destructor, the Migratory Endoparasitic Phytonematode.</title>
        <authorList>
            <person name="Zhang H."/>
            <person name="Lin R."/>
            <person name="Xie B."/>
        </authorList>
    </citation>
    <scope>NUCLEOTIDE SEQUENCE</scope>
    <source>
        <strain evidence="1">BazhouSP</strain>
    </source>
</reference>
<name>A0AAD4MI85_9BILA</name>
<organism evidence="1 2">
    <name type="scientific">Ditylenchus destructor</name>
    <dbReference type="NCBI Taxonomy" id="166010"/>
    <lineage>
        <taxon>Eukaryota</taxon>
        <taxon>Metazoa</taxon>
        <taxon>Ecdysozoa</taxon>
        <taxon>Nematoda</taxon>
        <taxon>Chromadorea</taxon>
        <taxon>Rhabditida</taxon>
        <taxon>Tylenchina</taxon>
        <taxon>Tylenchomorpha</taxon>
        <taxon>Sphaerularioidea</taxon>
        <taxon>Anguinidae</taxon>
        <taxon>Anguininae</taxon>
        <taxon>Ditylenchus</taxon>
    </lineage>
</organism>
<gene>
    <name evidence="1" type="ORF">DdX_19282</name>
</gene>
<dbReference type="AlphaFoldDB" id="A0AAD4MI85"/>
<dbReference type="Proteomes" id="UP001201812">
    <property type="component" value="Unassembled WGS sequence"/>
</dbReference>
<evidence type="ECO:0000313" key="1">
    <source>
        <dbReference type="EMBL" id="KAI1695991.1"/>
    </source>
</evidence>
<protein>
    <submittedName>
        <fullName evidence="1">Uncharacterized protein</fullName>
    </submittedName>
</protein>
<comment type="caution">
    <text evidence="1">The sequence shown here is derived from an EMBL/GenBank/DDBJ whole genome shotgun (WGS) entry which is preliminary data.</text>
</comment>
<accession>A0AAD4MI85</accession>
<evidence type="ECO:0000313" key="2">
    <source>
        <dbReference type="Proteomes" id="UP001201812"/>
    </source>
</evidence>
<sequence>MNIEHIDRLAVRSDHRMVRATIRVKFDRKEHKKRDPMGETDANKLKTAIKESKWKDKEVRITRKYEHFIKTLQNCVKIAETTKPRLHCTRITDETATLLQKLADEKKRNRDPELCRKLSKQARKKLENDYAAYKQKRLLKTAEERKSLKRCRKDIAQTRDLTQGLRDENGIIQTDRQKIEEICRNFYTNLFASNTKVERIQREEEEAETPPEVTENEDIAQEALLRKCRWAGHVARRENGRWTKETTFWEPKDNKGKTIKAPQGWGKPERWKDKIIKKLGKDWHHVAMNREKYRALCDDTFVPKQHG</sequence>
<proteinExistence type="predicted"/>